<proteinExistence type="inferred from homology"/>
<dbReference type="Pfam" id="PF00765">
    <property type="entry name" value="Autoind_synth"/>
    <property type="match status" value="1"/>
</dbReference>
<dbReference type="RefSeq" id="WP_148912965.1">
    <property type="nucleotide sequence ID" value="NZ_VSZS01000049.1"/>
</dbReference>
<dbReference type="SUPFAM" id="SSF55729">
    <property type="entry name" value="Acyl-CoA N-acyltransferases (Nat)"/>
    <property type="match status" value="1"/>
</dbReference>
<dbReference type="Gene3D" id="3.40.630.30">
    <property type="match status" value="1"/>
</dbReference>
<evidence type="ECO:0000256" key="2">
    <source>
        <dbReference type="ARBA" id="ARBA00022654"/>
    </source>
</evidence>
<evidence type="ECO:0000256" key="5">
    <source>
        <dbReference type="ARBA" id="ARBA00022929"/>
    </source>
</evidence>
<dbReference type="InterPro" id="IPR001690">
    <property type="entry name" value="Autoind_synthase"/>
</dbReference>
<accession>A0A5D4H9F1</accession>
<evidence type="ECO:0000256" key="4">
    <source>
        <dbReference type="ARBA" id="ARBA00022691"/>
    </source>
</evidence>
<dbReference type="Proteomes" id="UP000323258">
    <property type="component" value="Unassembled WGS sequence"/>
</dbReference>
<dbReference type="PROSITE" id="PS00949">
    <property type="entry name" value="AUTOINDUCER_SYNTH_1"/>
    <property type="match status" value="1"/>
</dbReference>
<dbReference type="PANTHER" id="PTHR39322:SF1">
    <property type="entry name" value="ISOVALERYL-HOMOSERINE LACTONE SYNTHASE"/>
    <property type="match status" value="1"/>
</dbReference>
<reference evidence="9 10" key="1">
    <citation type="submission" date="2019-08" db="EMBL/GenBank/DDBJ databases">
        <authorList>
            <person name="Seo Y.L."/>
        </authorList>
    </citation>
    <scope>NUCLEOTIDE SEQUENCE [LARGE SCALE GENOMIC DNA]</scope>
    <source>
        <strain evidence="9 10">MaA-C15</strain>
    </source>
</reference>
<dbReference type="EC" id="2.3.1.184" evidence="1 8"/>
<dbReference type="InterPro" id="IPR018311">
    <property type="entry name" value="Autoind_synth_CS"/>
</dbReference>
<protein>
    <recommendedName>
        <fullName evidence="1 8">Acyl-homoserine-lactone synthase</fullName>
        <ecNumber evidence="1 8">2.3.1.184</ecNumber>
    </recommendedName>
    <alternativeName>
        <fullName evidence="8">Autoinducer synthesis protein</fullName>
    </alternativeName>
</protein>
<evidence type="ECO:0000256" key="8">
    <source>
        <dbReference type="RuleBase" id="RU361135"/>
    </source>
</evidence>
<keyword evidence="3 8" id="KW-0808">Transferase</keyword>
<comment type="similarity">
    <text evidence="7 8">Belongs to the autoinducer synthase family.</text>
</comment>
<comment type="catalytic activity">
    <reaction evidence="6 8">
        <text>a fatty acyl-[ACP] + S-adenosyl-L-methionine = an N-acyl-L-homoserine lactone + S-methyl-5'-thioadenosine + holo-[ACP] + H(+)</text>
        <dbReference type="Rhea" id="RHEA:10096"/>
        <dbReference type="Rhea" id="RHEA-COMP:9685"/>
        <dbReference type="Rhea" id="RHEA-COMP:14125"/>
        <dbReference type="ChEBI" id="CHEBI:15378"/>
        <dbReference type="ChEBI" id="CHEBI:17509"/>
        <dbReference type="ChEBI" id="CHEBI:55474"/>
        <dbReference type="ChEBI" id="CHEBI:59789"/>
        <dbReference type="ChEBI" id="CHEBI:64479"/>
        <dbReference type="ChEBI" id="CHEBI:138651"/>
        <dbReference type="EC" id="2.3.1.184"/>
    </reaction>
</comment>
<evidence type="ECO:0000256" key="3">
    <source>
        <dbReference type="ARBA" id="ARBA00022679"/>
    </source>
</evidence>
<dbReference type="GO" id="GO:0009372">
    <property type="term" value="P:quorum sensing"/>
    <property type="evidence" value="ECO:0007669"/>
    <property type="project" value="UniProtKB-UniRule"/>
</dbReference>
<evidence type="ECO:0000256" key="6">
    <source>
        <dbReference type="ARBA" id="ARBA00048576"/>
    </source>
</evidence>
<evidence type="ECO:0000256" key="7">
    <source>
        <dbReference type="PROSITE-ProRule" id="PRU00533"/>
    </source>
</evidence>
<keyword evidence="10" id="KW-1185">Reference proteome</keyword>
<keyword evidence="2 7" id="KW-0673">Quorum sensing</keyword>
<dbReference type="EMBL" id="VSZS01000049">
    <property type="protein sequence ID" value="TYR36085.1"/>
    <property type="molecule type" value="Genomic_DNA"/>
</dbReference>
<keyword evidence="5 7" id="KW-0071">Autoinducer synthesis</keyword>
<evidence type="ECO:0000313" key="10">
    <source>
        <dbReference type="Proteomes" id="UP000323258"/>
    </source>
</evidence>
<keyword evidence="4 8" id="KW-0949">S-adenosyl-L-methionine</keyword>
<gene>
    <name evidence="9" type="ORF">FY036_01595</name>
</gene>
<dbReference type="PANTHER" id="PTHR39322">
    <property type="entry name" value="ACYL-HOMOSERINE-LACTONE SYNTHASE"/>
    <property type="match status" value="1"/>
</dbReference>
<sequence>MRVVAICRMRATSNEQRLLERMHELRARVFKHRLDWDVHVEHNQEKDEYDQLDPTYLVLVGHDGQVIGCARLLPSTGPTMLGQTFPFLADVARMPQSSSVVESSRFCIDTERSGIVSASGLRDATHTLFAGIIEWSMANGFDRIVTVTDVRFERILTRAKWPLERLGSPHPVGNTIAVAGLLPADEASLALVRPSSYLPLFPAAVEAAAA</sequence>
<organism evidence="9 10">
    <name type="scientific">Neoaquamicrobium microcysteis</name>
    <dbReference type="NCBI Taxonomy" id="2682781"/>
    <lineage>
        <taxon>Bacteria</taxon>
        <taxon>Pseudomonadati</taxon>
        <taxon>Pseudomonadota</taxon>
        <taxon>Alphaproteobacteria</taxon>
        <taxon>Hyphomicrobiales</taxon>
        <taxon>Phyllobacteriaceae</taxon>
        <taxon>Neoaquamicrobium</taxon>
    </lineage>
</organism>
<dbReference type="PRINTS" id="PR01549">
    <property type="entry name" value="AUTOINDCRSYN"/>
</dbReference>
<dbReference type="GO" id="GO:0061579">
    <property type="term" value="F:N-acyl homoserine lactone synthase activity"/>
    <property type="evidence" value="ECO:0007669"/>
    <property type="project" value="UniProtKB-UniRule"/>
</dbReference>
<evidence type="ECO:0000256" key="1">
    <source>
        <dbReference type="ARBA" id="ARBA00012340"/>
    </source>
</evidence>
<reference evidence="9 10" key="2">
    <citation type="submission" date="2019-09" db="EMBL/GenBank/DDBJ databases">
        <title>Mesorhizobium sp. MaA-C15 isolated from Microcystis aeruginosa.</title>
        <authorList>
            <person name="Jeong S.E."/>
            <person name="Jin H.M."/>
            <person name="Jeon C.O."/>
        </authorList>
    </citation>
    <scope>NUCLEOTIDE SEQUENCE [LARGE SCALE GENOMIC DNA]</scope>
    <source>
        <strain evidence="9 10">MaA-C15</strain>
    </source>
</reference>
<name>A0A5D4H9F1_9HYPH</name>
<comment type="caution">
    <text evidence="9">The sequence shown here is derived from an EMBL/GenBank/DDBJ whole genome shotgun (WGS) entry which is preliminary data.</text>
</comment>
<dbReference type="OrthoDB" id="6169313at2"/>
<dbReference type="InterPro" id="IPR016181">
    <property type="entry name" value="Acyl_CoA_acyltransferase"/>
</dbReference>
<dbReference type="GO" id="GO:0007165">
    <property type="term" value="P:signal transduction"/>
    <property type="evidence" value="ECO:0007669"/>
    <property type="project" value="TreeGrafter"/>
</dbReference>
<dbReference type="AlphaFoldDB" id="A0A5D4H9F1"/>
<dbReference type="PROSITE" id="PS51187">
    <property type="entry name" value="AUTOINDUCER_SYNTH_2"/>
    <property type="match status" value="1"/>
</dbReference>
<evidence type="ECO:0000313" key="9">
    <source>
        <dbReference type="EMBL" id="TYR36085.1"/>
    </source>
</evidence>